<dbReference type="Proteomes" id="UP000318927">
    <property type="component" value="Chromosome"/>
</dbReference>
<reference evidence="9 10" key="1">
    <citation type="journal article" date="2019" name="Microbiol. Resour. Announc.">
        <title>Complete Genome Sequences of Three Mycoplasma anserisalpingitis (Mycoplasma sp. 1220) Strains.</title>
        <authorList>
            <person name="Grozner D."/>
            <person name="Forro B."/>
            <person name="Kovacs A.B."/>
            <person name="Marton S."/>
            <person name="Banyai K."/>
            <person name="Kreizinger Z."/>
            <person name="Sulyok K.M."/>
            <person name="Gyuranecz M."/>
        </authorList>
    </citation>
    <scope>NUCLEOTIDE SEQUENCE [LARGE SCALE GENOMIC DNA]</scope>
    <source>
        <strain evidence="9 10">ATCC:BAA-2147</strain>
    </source>
</reference>
<comment type="subcellular location">
    <subcellularLocation>
        <location evidence="1">Cell membrane</location>
        <topology evidence="1">Multi-pass membrane protein</topology>
    </subcellularLocation>
</comment>
<evidence type="ECO:0000256" key="4">
    <source>
        <dbReference type="ARBA" id="ARBA00022692"/>
    </source>
</evidence>
<dbReference type="KEGG" id="mans:FRW55_03605"/>
<protein>
    <submittedName>
        <fullName evidence="9">ABC transporter permease</fullName>
    </submittedName>
</protein>
<dbReference type="PANTHER" id="PTHR30287">
    <property type="entry name" value="MEMBRANE COMPONENT OF PREDICTED ABC SUPERFAMILY METABOLITE UPTAKE TRANSPORTER"/>
    <property type="match status" value="1"/>
</dbReference>
<dbReference type="PANTHER" id="PTHR30287:SF2">
    <property type="entry name" value="BLL1001 PROTEIN"/>
    <property type="match status" value="1"/>
</dbReference>
<proteinExistence type="inferred from homology"/>
<feature type="transmembrane region" description="Helical" evidence="7">
    <location>
        <begin position="1754"/>
        <end position="1775"/>
    </location>
</feature>
<gene>
    <name evidence="9" type="ORF">FRW55_03605</name>
</gene>
<comment type="similarity">
    <text evidence="2">Belongs to the ABC transporter superfamily.</text>
</comment>
<feature type="transmembrane region" description="Helical" evidence="7">
    <location>
        <begin position="1915"/>
        <end position="1936"/>
    </location>
</feature>
<keyword evidence="4 7" id="KW-0812">Transmembrane</keyword>
<feature type="transmembrane region" description="Helical" evidence="7">
    <location>
        <begin position="2537"/>
        <end position="2556"/>
    </location>
</feature>
<keyword evidence="3" id="KW-1003">Cell membrane</keyword>
<accession>A0A5B8JY36</accession>
<evidence type="ECO:0000313" key="10">
    <source>
        <dbReference type="Proteomes" id="UP000318927"/>
    </source>
</evidence>
<keyword evidence="5 7" id="KW-1133">Transmembrane helix</keyword>
<evidence type="ECO:0000259" key="8">
    <source>
        <dbReference type="Pfam" id="PF02687"/>
    </source>
</evidence>
<dbReference type="RefSeq" id="WP_146368765.1">
    <property type="nucleotide sequence ID" value="NZ_CP042295.1"/>
</dbReference>
<feature type="transmembrane region" description="Helical" evidence="7">
    <location>
        <begin position="1842"/>
        <end position="1868"/>
    </location>
</feature>
<evidence type="ECO:0000256" key="1">
    <source>
        <dbReference type="ARBA" id="ARBA00004651"/>
    </source>
</evidence>
<dbReference type="InterPro" id="IPR038766">
    <property type="entry name" value="Membrane_comp_ABC_pdt"/>
</dbReference>
<dbReference type="OrthoDB" id="403889at2"/>
<evidence type="ECO:0000256" key="2">
    <source>
        <dbReference type="ARBA" id="ARBA00005417"/>
    </source>
</evidence>
<dbReference type="Pfam" id="PF02687">
    <property type="entry name" value="FtsX"/>
    <property type="match status" value="2"/>
</dbReference>
<dbReference type="GO" id="GO:0005524">
    <property type="term" value="F:ATP binding"/>
    <property type="evidence" value="ECO:0007669"/>
    <property type="project" value="InterPro"/>
</dbReference>
<evidence type="ECO:0000313" key="9">
    <source>
        <dbReference type="EMBL" id="QDY87219.1"/>
    </source>
</evidence>
<sequence length="2571" mass="296561">MKNLFKETLRSLSKNKVTITGLTILVFLSSSVFTFTSDITKSMTDEYNERLKISKLHDLTLDLNIPSNGSAYNNGYYINGNDQNSVIIPTDYNEPIRYFDSTNYLKVEYGVSLLNEDNDYINLSIFKELSEQYKNLYLKKDDLSKFFNVFYNNKTQNKVLFDINENSKTILFNDEYNFDLFYKQNNNFELVTKTQKINSDSNIYLDKIYTLNDIAKIIVKDDNSLIASEFSTLFININTFEATFDFIKGKKWDNLNQAYKVETKELTSFLGFEEFNNSDHIFTSNLTKLINRGIYSNTDENKIKNFIINNSILFGDLNKNSISEFKQQILFSFPQNIKFNLPNQWVTKNNIYSYFNRWNYTITYDEINREKWTGDYKTYIEDQINKNNLEIPKDLRDFSFWQKKDEILTDFFDKNGNYIKTIKTSDLTSKISKEDLDLDLIIAPKDSQNQSIDYKKFNYSGTKTIKQIENISEEKIYDELIGINNQNIKDDTFNRIKNGSLVITKKRLITKVGDIVKESNIGYRQTLTVDAVDEKTNQKNSFNFINIGDKNNVVNGVELNVGKLYNEFYQKTSINFINEGQNKFFKSKQLPVYVSGLLIKYLNQGFNIDPDYVIVDNEIGDIEIFNPNNGDLKKINAKVFKFSNFDKEEIDINKFNEYGFASDSNKIIVVKQNKVNDEIIWKNVVFNNHNSIYWNDNDIIDLMISQNWTLKTSYINPNGWAKSDNSFKNTMSLPLGYVVPNADIVDEALNKQTLNIFIDSIEKVLLDSDLVRQGYISKESMSVFMESLKKALNENDLYKLFTGKASTETLPKTIFSLIYNLTQTKNGDYLSVIINGIFNNIKLKINNFNTVNEQKEYLTKQIQNLYEFVNKFFGLNFEKYFSPSELVNLSKDPKIVLDCLSNIILSFDFKTFTSKIMDFYNSGEHNKTINIDNEELQIKLSSSQIIVYLLESLNQTTVKNSLVNILNNLDENMFVNKENNIFLNRILDLLPENIKTIVKSVFSETRIFDPENTEKFNSFKLMIAQILEIFDFNIFSSELRKSLNIYKITDELVTYNKSLEEYQTTKRNYAIYSFKTSDILKSSLKALFSIPGSNKLIKNLIIEGLNISSKNTVINIDENNKLLIPSADNEKLDFFDLIKIFNSGSFDSVKLRNFEKDVIIFEKIPNNFNSIKDLNYLEKEFLEKYNVTNKGEFNEFSKKFNQVIQMIKLDRNKVNFSSEMNVANLSRYLVNYNFGLGIDHEDSNTYWTIISGLLNKIIPYNATTEFSYGLDGLNLFKLWFEIFMLDENIYSKNEKIRFANNLLSFANKKEIIEYFNDKKLLNPTLSNIPLPESADFAVSRSIVDLNGMIELFFKEENGTLTNVDLNNFVNNNVKFKSFILENKKEITRMFSYIASSDKYYRQNGEALLTQIIRNLINGDLIKDELYNNKDIFKIIFENEETTEITTLFGINSILLDPILRNLTPELLIWLFTENSNSEINQDSLGNLAWFIQNKIINFEELVKSDSDAFSLLFKNEKPLNTLIEHESEIDLIIDNTLNIKMSEFIGQFIFFDIDITKLFLDTLNSITIETYDENVIKFNDTSSYVAKVNYSFLINNNKAIYEGKIPDTPTEIERLINKLDSKFLIDVNGIKFIIIGEDITADYLYPVIDENNIQVDTKNQALIYVNENGFDRVRFAYQGNVVKEYLLIKTPEEMKTSELKEQVTNIVNNNLESKNTAIKRVYEATETDPINPERALRVSILSGLISSIQNVSNIILTVLLVLVSTSIVFIIRRYINNKNKVIGILVAQGYSTLQLSISFTVFAMFTALIGGISGYIIGFILQEPIGKIFSSYWTLPPSPYKFSFLSFALTIIVPFIGMSILIVLISLISLRYKAIDLMSGITEIKIGQKQKKFQQLFKKNNVKVRFSGSLLFNSFWKLMSFALSIILTGITVIFGLSTFNVFDKSIQKTYQNRHYKFKYDLETPTAQGGAIHPFNIDDLDKSIYVPLGEGVELKRNYADYFRPGYSSIINYGEKNGDPDEFTSHILSQFSVNIKVDSGIAADPWSIAYNSMPDSQKSRINLIRDKIGKELELTQEGLVINNEGQVDFEKTTKELNFFHYIPNKTVITDSKFMYYEWNNKTKEYDIKQITTKNLREEYREFLVNAYNKIKEKELEDFLISFGGIYFDEKYDEKYTYVSSEINSESIKLYGYDQNSKLVKITNSSGDDLIEKLNNFEDARYIPLVINHVSSKKFNLGIDSIIELNVLNHIDRYTYKINESANSNYSKPSTTYKFKVIGISETYINQEFVISKKDADRITGLDKMKFRYDQPFNGILSSSDKATQILGSTSLYSPSGYWAGLSTYDVNNLDLKEKQEIYDNLFGEKGVMISAGNSKEDVAMFLSAGSSNNYETVFNNLRSNPETSIDKYSAIFDGWLYMSTASSLESKDIEVSFTKSISSNMESLSTIIISLGLIITMTIIVIISHILINENKKNIAIWSILGYSQKEKIIMFFSIFIPFIIISTLIAIPFSLIIINIFSNLLIQIAAIAVPIKLGIMQVIYTLVIIFGVFAITTFASWKHINSIKPVELLKGK</sequence>
<dbReference type="SUPFAM" id="SSF90123">
    <property type="entry name" value="ABC transporter transmembrane region"/>
    <property type="match status" value="1"/>
</dbReference>
<organism evidence="9 10">
    <name type="scientific">Mycoplasma anserisalpingitidis</name>
    <dbReference type="NCBI Taxonomy" id="519450"/>
    <lineage>
        <taxon>Bacteria</taxon>
        <taxon>Bacillati</taxon>
        <taxon>Mycoplasmatota</taxon>
        <taxon>Mollicutes</taxon>
        <taxon>Mycoplasmataceae</taxon>
        <taxon>Mycoplasma</taxon>
    </lineage>
</organism>
<keyword evidence="10" id="KW-1185">Reference proteome</keyword>
<evidence type="ECO:0000256" key="7">
    <source>
        <dbReference type="SAM" id="Phobius"/>
    </source>
</evidence>
<evidence type="ECO:0000256" key="6">
    <source>
        <dbReference type="ARBA" id="ARBA00023136"/>
    </source>
</evidence>
<name>A0A5B8JY36_9MOLU</name>
<feature type="transmembrane region" description="Helical" evidence="7">
    <location>
        <begin position="2511"/>
        <end position="2530"/>
    </location>
</feature>
<dbReference type="InterPro" id="IPR036640">
    <property type="entry name" value="ABC1_TM_sf"/>
</dbReference>
<dbReference type="EMBL" id="CP042295">
    <property type="protein sequence ID" value="QDY87219.1"/>
    <property type="molecule type" value="Genomic_DNA"/>
</dbReference>
<feature type="transmembrane region" description="Helical" evidence="7">
    <location>
        <begin position="1795"/>
        <end position="1822"/>
    </location>
</feature>
<feature type="transmembrane region" description="Helical" evidence="7">
    <location>
        <begin position="2442"/>
        <end position="2466"/>
    </location>
</feature>
<evidence type="ECO:0000256" key="3">
    <source>
        <dbReference type="ARBA" id="ARBA00022475"/>
    </source>
</evidence>
<keyword evidence="6 7" id="KW-0472">Membrane</keyword>
<feature type="transmembrane region" description="Helical" evidence="7">
    <location>
        <begin position="2487"/>
        <end position="2505"/>
    </location>
</feature>
<evidence type="ECO:0000256" key="5">
    <source>
        <dbReference type="ARBA" id="ARBA00022989"/>
    </source>
</evidence>
<dbReference type="InterPro" id="IPR003838">
    <property type="entry name" value="ABC3_permease_C"/>
</dbReference>
<feature type="domain" description="ABC3 transporter permease C-terminal" evidence="8">
    <location>
        <begin position="2445"/>
        <end position="2564"/>
    </location>
</feature>
<feature type="domain" description="ABC3 transporter permease C-terminal" evidence="8">
    <location>
        <begin position="1753"/>
        <end position="1870"/>
    </location>
</feature>
<dbReference type="GO" id="GO:0005886">
    <property type="term" value="C:plasma membrane"/>
    <property type="evidence" value="ECO:0007669"/>
    <property type="project" value="UniProtKB-SubCell"/>
</dbReference>